<accession>A0A8J7P9X9</accession>
<sequence length="316" mass="35333">MTNSIKPKIQFEPQQILPIGSYMLVFICAFMFWQSATAGNDSWIMRNCFVVKDMSELFQGLQALLTATFSGRAGASELFLSNLGKFMAVAFNSTFASLDRVQVFGNVYFLYVFGAGLEQRIGNGRFILLVLLSLFVPWPFVLFESGKLGLNACYFGPFFLLCTLLGATFVFPPERKINTEWFKSSRGNIFATEPRADMTAKYQFKPTFFMGLFICYEGFMVWLLSHSHPELKVVGIIPGVAALLTGYIIVSVLVWSATGSLKDGPLRLMAVKMYNDILKLDVGHEMAIKGTSMALGLPPERIREWITAQRGKMSIS</sequence>
<evidence type="ECO:0000313" key="6">
    <source>
        <dbReference type="EMBL" id="MBN8660262.1"/>
    </source>
</evidence>
<evidence type="ECO:0000256" key="2">
    <source>
        <dbReference type="ARBA" id="ARBA00022692"/>
    </source>
</evidence>
<proteinExistence type="predicted"/>
<dbReference type="Proteomes" id="UP000664277">
    <property type="component" value="Unassembled WGS sequence"/>
</dbReference>
<feature type="transmembrane region" description="Helical" evidence="5">
    <location>
        <begin position="207"/>
        <end position="224"/>
    </location>
</feature>
<feature type="transmembrane region" description="Helical" evidence="5">
    <location>
        <begin position="149"/>
        <end position="171"/>
    </location>
</feature>
<feature type="transmembrane region" description="Helical" evidence="5">
    <location>
        <begin position="126"/>
        <end position="143"/>
    </location>
</feature>
<comment type="subcellular location">
    <subcellularLocation>
        <location evidence="1">Membrane</location>
        <topology evidence="1">Multi-pass membrane protein</topology>
    </subcellularLocation>
</comment>
<comment type="caution">
    <text evidence="6">The sequence shown here is derived from an EMBL/GenBank/DDBJ whole genome shotgun (WGS) entry which is preliminary data.</text>
</comment>
<feature type="transmembrane region" description="Helical" evidence="5">
    <location>
        <begin position="16"/>
        <end position="36"/>
    </location>
</feature>
<dbReference type="AlphaFoldDB" id="A0A8J7P9X9"/>
<gene>
    <name evidence="6" type="ORF">J0M35_07855</name>
</gene>
<evidence type="ECO:0000256" key="3">
    <source>
        <dbReference type="ARBA" id="ARBA00022989"/>
    </source>
</evidence>
<evidence type="ECO:0000256" key="1">
    <source>
        <dbReference type="ARBA" id="ARBA00004141"/>
    </source>
</evidence>
<reference evidence="6" key="1">
    <citation type="submission" date="2021-02" db="EMBL/GenBank/DDBJ databases">
        <title>Genome-Resolved Metagenomics of a Microbial Community Performing Photosynthetic Biological Nutrient Removal.</title>
        <authorList>
            <person name="Mcdaniel E.A."/>
        </authorList>
    </citation>
    <scope>NUCLEOTIDE SEQUENCE</scope>
    <source>
        <strain evidence="6">UWPOB_OBS1</strain>
    </source>
</reference>
<dbReference type="Gene3D" id="1.20.1540.10">
    <property type="entry name" value="Rhomboid-like"/>
    <property type="match status" value="1"/>
</dbReference>
<keyword evidence="4 5" id="KW-0472">Membrane</keyword>
<dbReference type="EMBL" id="JAFLCK010000009">
    <property type="protein sequence ID" value="MBN8660262.1"/>
    <property type="molecule type" value="Genomic_DNA"/>
</dbReference>
<dbReference type="GO" id="GO:0016020">
    <property type="term" value="C:membrane"/>
    <property type="evidence" value="ECO:0007669"/>
    <property type="project" value="UniProtKB-SubCell"/>
</dbReference>
<feature type="transmembrane region" description="Helical" evidence="5">
    <location>
        <begin position="236"/>
        <end position="257"/>
    </location>
</feature>
<organism evidence="6 7">
    <name type="scientific">Candidatus Obscuribacter phosphatis</name>
    <dbReference type="NCBI Taxonomy" id="1906157"/>
    <lineage>
        <taxon>Bacteria</taxon>
        <taxon>Bacillati</taxon>
        <taxon>Candidatus Melainabacteria</taxon>
        <taxon>Candidatus Obscuribacterales</taxon>
        <taxon>Candidatus Obscuribacteraceae</taxon>
        <taxon>Candidatus Obscuribacter</taxon>
    </lineage>
</organism>
<evidence type="ECO:0000313" key="7">
    <source>
        <dbReference type="Proteomes" id="UP000664277"/>
    </source>
</evidence>
<dbReference type="InterPro" id="IPR035952">
    <property type="entry name" value="Rhomboid-like_sf"/>
</dbReference>
<evidence type="ECO:0000256" key="4">
    <source>
        <dbReference type="ARBA" id="ARBA00023136"/>
    </source>
</evidence>
<name>A0A8J7P9X9_9BACT</name>
<evidence type="ECO:0000256" key="5">
    <source>
        <dbReference type="SAM" id="Phobius"/>
    </source>
</evidence>
<keyword evidence="3 5" id="KW-1133">Transmembrane helix</keyword>
<protein>
    <submittedName>
        <fullName evidence="6">Uncharacterized protein</fullName>
    </submittedName>
</protein>
<keyword evidence="2 5" id="KW-0812">Transmembrane</keyword>